<dbReference type="InterPro" id="IPR010559">
    <property type="entry name" value="Sig_transdc_His_kin_internal"/>
</dbReference>
<reference evidence="4 5" key="1">
    <citation type="submission" date="2020-03" db="EMBL/GenBank/DDBJ databases">
        <title>Genomic Encyclopedia of Type Strains, Phase IV (KMG-IV): sequencing the most valuable type-strain genomes for metagenomic binning, comparative biology and taxonomic classification.</title>
        <authorList>
            <person name="Goeker M."/>
        </authorList>
    </citation>
    <scope>NUCLEOTIDE SEQUENCE [LARGE SCALE GENOMIC DNA]</scope>
    <source>
        <strain evidence="4 5">DSM 105096</strain>
    </source>
</reference>
<protein>
    <submittedName>
        <fullName evidence="4">Ligand-binding sensor domain-containing protein</fullName>
    </submittedName>
</protein>
<dbReference type="Proteomes" id="UP000770785">
    <property type="component" value="Unassembled WGS sequence"/>
</dbReference>
<dbReference type="InterPro" id="IPR013783">
    <property type="entry name" value="Ig-like_fold"/>
</dbReference>
<proteinExistence type="predicted"/>
<keyword evidence="5" id="KW-1185">Reference proteome</keyword>
<dbReference type="InterPro" id="IPR050640">
    <property type="entry name" value="Bact_2-comp_sensor_kinase"/>
</dbReference>
<feature type="transmembrane region" description="Helical" evidence="2">
    <location>
        <begin position="766"/>
        <end position="786"/>
    </location>
</feature>
<dbReference type="InterPro" id="IPR036890">
    <property type="entry name" value="HATPase_C_sf"/>
</dbReference>
<feature type="transmembrane region" description="Helical" evidence="2">
    <location>
        <begin position="12"/>
        <end position="30"/>
    </location>
</feature>
<dbReference type="Pfam" id="PF06580">
    <property type="entry name" value="His_kinase"/>
    <property type="match status" value="1"/>
</dbReference>
<gene>
    <name evidence="4" type="ORF">GGR27_003144</name>
</gene>
<evidence type="ECO:0000256" key="2">
    <source>
        <dbReference type="SAM" id="Phobius"/>
    </source>
</evidence>
<name>A0ABX0XEI1_9BACT</name>
<feature type="domain" description="Signal transduction histidine kinase internal region" evidence="3">
    <location>
        <begin position="812"/>
        <end position="889"/>
    </location>
</feature>
<dbReference type="Gene3D" id="2.60.40.10">
    <property type="entry name" value="Immunoglobulins"/>
    <property type="match status" value="1"/>
</dbReference>
<dbReference type="SUPFAM" id="SSF75011">
    <property type="entry name" value="3-carboxy-cis,cis-mucoante lactonizing enzyme"/>
    <property type="match status" value="1"/>
</dbReference>
<dbReference type="PANTHER" id="PTHR34220">
    <property type="entry name" value="SENSOR HISTIDINE KINASE YPDA"/>
    <property type="match status" value="1"/>
</dbReference>
<dbReference type="EMBL" id="JAATJH010000005">
    <property type="protein sequence ID" value="NJC27627.1"/>
    <property type="molecule type" value="Genomic_DNA"/>
</dbReference>
<comment type="caution">
    <text evidence="4">The sequence shown here is derived from an EMBL/GenBank/DDBJ whole genome shotgun (WGS) entry which is preliminary data.</text>
</comment>
<dbReference type="RefSeq" id="WP_168038894.1">
    <property type="nucleotide sequence ID" value="NZ_JAATJH010000005.1"/>
</dbReference>
<feature type="region of interest" description="Disordered" evidence="1">
    <location>
        <begin position="949"/>
        <end position="969"/>
    </location>
</feature>
<evidence type="ECO:0000256" key="1">
    <source>
        <dbReference type="SAM" id="MobiDB-lite"/>
    </source>
</evidence>
<evidence type="ECO:0000259" key="3">
    <source>
        <dbReference type="Pfam" id="PF06580"/>
    </source>
</evidence>
<keyword evidence="2" id="KW-0812">Transmembrane</keyword>
<keyword evidence="2" id="KW-1133">Transmembrane helix</keyword>
<keyword evidence="2" id="KW-0472">Membrane</keyword>
<dbReference type="Gene3D" id="3.30.565.10">
    <property type="entry name" value="Histidine kinase-like ATPase, C-terminal domain"/>
    <property type="match status" value="1"/>
</dbReference>
<dbReference type="PANTHER" id="PTHR34220:SF7">
    <property type="entry name" value="SENSOR HISTIDINE KINASE YPDA"/>
    <property type="match status" value="1"/>
</dbReference>
<dbReference type="Gene3D" id="2.130.10.10">
    <property type="entry name" value="YVTN repeat-like/Quinoprotein amine dehydrogenase"/>
    <property type="match status" value="3"/>
</dbReference>
<accession>A0ABX0XEI1</accession>
<dbReference type="InterPro" id="IPR015943">
    <property type="entry name" value="WD40/YVTN_repeat-like_dom_sf"/>
</dbReference>
<evidence type="ECO:0000313" key="4">
    <source>
        <dbReference type="EMBL" id="NJC27627.1"/>
    </source>
</evidence>
<organism evidence="4 5">
    <name type="scientific">Neolewinella antarctica</name>
    <dbReference type="NCBI Taxonomy" id="442734"/>
    <lineage>
        <taxon>Bacteria</taxon>
        <taxon>Pseudomonadati</taxon>
        <taxon>Bacteroidota</taxon>
        <taxon>Saprospiria</taxon>
        <taxon>Saprospirales</taxon>
        <taxon>Lewinellaceae</taxon>
        <taxon>Neolewinella</taxon>
    </lineage>
</organism>
<dbReference type="SUPFAM" id="SSF55874">
    <property type="entry name" value="ATPase domain of HSP90 chaperone/DNA topoisomerase II/histidine kinase"/>
    <property type="match status" value="1"/>
</dbReference>
<dbReference type="SUPFAM" id="SSF63829">
    <property type="entry name" value="Calcium-dependent phosphotriesterase"/>
    <property type="match status" value="1"/>
</dbReference>
<evidence type="ECO:0000313" key="5">
    <source>
        <dbReference type="Proteomes" id="UP000770785"/>
    </source>
</evidence>
<sequence length="1042" mass="116530">MTQNRLSRGCLSRVCCFISYLSLFLGSFWLTGQTQLHAFNHLGQEEGLSAGTNNHFIFRDRRDNVWISSLAGLNRFDGHRVTQYHQSDAPRGLTSEITGWSEFCEDRAGHIWFALEKSISRYDYATDSFATYTVQINNRPLTDHYDWAWVDTPGDYLYFGAGDYLFKTPTADFSKYAVLDSIKVNFKAKMVSLPGGKVRLLDFVPGEEAFRVVDYGKNDTATFRKSFSLPVGEVVNDVQWRRKDGLIVVSNKAVYSVGVNTSAWRAFTTLAADGFADPIEAEFREHTLLVATKNNGLFLFDLNKQLSMGPLHRVADGGTEVFKPKTARLTVDREGVIWVSTLNDGVFYTDPRAVKFDFLPPPDKESLPVVNLAQDSRERLLTLYHELYTLREEDETRSFPLAGLTNSFDEKTFLHEDAATGRLMIGSYDKLYVAEGIGEPPQALHAVADAPYRFGFGYNGLHPLPSGNFILSINDSLPVIANSTLDTLDTWIPTLRRPKEIITGENGKALYLTYSDTVHLIDVPAGRIDTSFSMLPSVTDAAYQHRGSTFYLATRNGLFVLSRRVGGWELRAENQVTKANFVSIEVDSSGRIWLAGSSGLIGYDPATNTQTTYTLADGLQGTEYIANASITGSDGRLYFGGSHGVNTFLPGHVSPSLPANHVRIVNTFVNGQKTEEESSFGHDQNRLKFQLACGEFADPKEVEYYYVLKGSANSDEQRVAGASIEFINLAPATYELIVWGFNSDGVRTSNTVKKSFTIRPPWHQTWLAYAAYTLTFLTLLGAILYFRYRQLRKVELAQLSTAEAERLAAETETSVLRLQMNPHFIFNSLNSIDDYIIDQNPVEAHDYLVVFAELMRDILDRSAQPLTRLDREVDLLSRYVAAERKRIGDGLRFVVDVDEALDDISTYLPTMILQPFVENAIWHGIGRRDGGGTVTLRFREAENMLVAEVEDDGRGRGNAGSDSKKQTSRALDITRKRLALLSSNYLASRQSMELASSQPATARNTPRYEIHDLKNDAGEATGTLVVLYLPLTYPDEDARRSN</sequence>